<evidence type="ECO:0000256" key="4">
    <source>
        <dbReference type="ARBA" id="ARBA00022679"/>
    </source>
</evidence>
<evidence type="ECO:0000313" key="21">
    <source>
        <dbReference type="Proteomes" id="UP001293593"/>
    </source>
</evidence>
<dbReference type="InterPro" id="IPR001480">
    <property type="entry name" value="Bulb-type_lectin_dom"/>
</dbReference>
<evidence type="ECO:0000256" key="16">
    <source>
        <dbReference type="SAM" id="SignalP"/>
    </source>
</evidence>
<dbReference type="GO" id="GO:0048544">
    <property type="term" value="P:recognition of pollen"/>
    <property type="evidence" value="ECO:0007669"/>
    <property type="project" value="InterPro"/>
</dbReference>
<dbReference type="InterPro" id="IPR036426">
    <property type="entry name" value="Bulb-type_lectin_dom_sf"/>
</dbReference>
<dbReference type="SMART" id="SM00473">
    <property type="entry name" value="PAN_AP"/>
    <property type="match status" value="1"/>
</dbReference>
<dbReference type="SUPFAM" id="SSF56112">
    <property type="entry name" value="Protein kinase-like (PK-like)"/>
    <property type="match status" value="1"/>
</dbReference>
<dbReference type="Pfam" id="PF00954">
    <property type="entry name" value="S_locus_glycop"/>
    <property type="match status" value="1"/>
</dbReference>
<feature type="chain" id="PRO_5042194255" description="Receptor-like serine/threonine-protein kinase" evidence="16">
    <location>
        <begin position="28"/>
        <end position="834"/>
    </location>
</feature>
<evidence type="ECO:0000313" key="20">
    <source>
        <dbReference type="EMBL" id="KAK4253953.1"/>
    </source>
</evidence>
<evidence type="ECO:0000256" key="14">
    <source>
        <dbReference type="PROSITE-ProRule" id="PRU10141"/>
    </source>
</evidence>
<keyword evidence="2" id="KW-1003">Cell membrane</keyword>
<dbReference type="PANTHER" id="PTHR27002">
    <property type="entry name" value="RECEPTOR-LIKE SERINE/THREONINE-PROTEIN KINASE SD1-8"/>
    <property type="match status" value="1"/>
</dbReference>
<keyword evidence="9" id="KW-1015">Disulfide bond</keyword>
<keyword evidence="7 13" id="KW-0418">Kinase</keyword>
<dbReference type="Pfam" id="PF07714">
    <property type="entry name" value="PK_Tyr_Ser-Thr"/>
    <property type="match status" value="1"/>
</dbReference>
<evidence type="ECO:0000256" key="2">
    <source>
        <dbReference type="ARBA" id="ARBA00022475"/>
    </source>
</evidence>
<dbReference type="InterPro" id="IPR011009">
    <property type="entry name" value="Kinase-like_dom_sf"/>
</dbReference>
<dbReference type="PROSITE" id="PS50948">
    <property type="entry name" value="PAN"/>
    <property type="match status" value="1"/>
</dbReference>
<keyword evidence="21" id="KW-1185">Reference proteome</keyword>
<reference evidence="20" key="1">
    <citation type="submission" date="2023-10" db="EMBL/GenBank/DDBJ databases">
        <title>Chromosome-level genome of the transformable northern wattle, Acacia crassicarpa.</title>
        <authorList>
            <person name="Massaro I."/>
            <person name="Sinha N.R."/>
            <person name="Poethig S."/>
            <person name="Leichty A.R."/>
        </authorList>
    </citation>
    <scope>NUCLEOTIDE SEQUENCE</scope>
    <source>
        <strain evidence="20">Acra3RX</strain>
        <tissue evidence="20">Leaf</tissue>
    </source>
</reference>
<feature type="domain" description="Bulb-type lectin" evidence="18">
    <location>
        <begin position="30"/>
        <end position="159"/>
    </location>
</feature>
<dbReference type="GO" id="GO:0004674">
    <property type="term" value="F:protein serine/threonine kinase activity"/>
    <property type="evidence" value="ECO:0007669"/>
    <property type="project" value="UniProtKB-KW"/>
</dbReference>
<keyword evidence="15" id="KW-1133">Transmembrane helix</keyword>
<evidence type="ECO:0000256" key="1">
    <source>
        <dbReference type="ARBA" id="ARBA00004251"/>
    </source>
</evidence>
<keyword evidence="5 16" id="KW-0732">Signal</keyword>
<evidence type="ECO:0000256" key="12">
    <source>
        <dbReference type="ARBA" id="ARBA00048679"/>
    </source>
</evidence>
<dbReference type="InterPro" id="IPR008271">
    <property type="entry name" value="Ser/Thr_kinase_AS"/>
</dbReference>
<evidence type="ECO:0000259" key="18">
    <source>
        <dbReference type="PROSITE" id="PS50927"/>
    </source>
</evidence>
<dbReference type="SMART" id="SM00108">
    <property type="entry name" value="B_lectin"/>
    <property type="match status" value="1"/>
</dbReference>
<dbReference type="GO" id="GO:0005524">
    <property type="term" value="F:ATP binding"/>
    <property type="evidence" value="ECO:0007669"/>
    <property type="project" value="UniProtKB-UniRule"/>
</dbReference>
<dbReference type="Gene3D" id="2.90.10.10">
    <property type="entry name" value="Bulb-type lectin domain"/>
    <property type="match status" value="1"/>
</dbReference>
<keyword evidence="3 13" id="KW-0723">Serine/threonine-protein kinase</keyword>
<dbReference type="CDD" id="cd14066">
    <property type="entry name" value="STKc_IRAK"/>
    <property type="match status" value="1"/>
</dbReference>
<dbReference type="Pfam" id="PF08276">
    <property type="entry name" value="PAN_2"/>
    <property type="match status" value="1"/>
</dbReference>
<keyword evidence="4 13" id="KW-0808">Transferase</keyword>
<dbReference type="PANTHER" id="PTHR27002:SF1095">
    <property type="entry name" value="G-TYPE LECTIN S-RECEPTOR-LIKE SERINE_THREONINE-PROTEIN KINASE RKS1"/>
    <property type="match status" value="1"/>
</dbReference>
<dbReference type="InterPro" id="IPR000858">
    <property type="entry name" value="S_locus_glycoprot_dom"/>
</dbReference>
<name>A0AAE1IP09_9FABA</name>
<dbReference type="PROSITE" id="PS50011">
    <property type="entry name" value="PROTEIN_KINASE_DOM"/>
    <property type="match status" value="1"/>
</dbReference>
<dbReference type="InterPro" id="IPR003609">
    <property type="entry name" value="Pan_app"/>
</dbReference>
<dbReference type="InterPro" id="IPR001245">
    <property type="entry name" value="Ser-Thr/Tyr_kinase_cat_dom"/>
</dbReference>
<dbReference type="InterPro" id="IPR017441">
    <property type="entry name" value="Protein_kinase_ATP_BS"/>
</dbReference>
<evidence type="ECO:0000256" key="5">
    <source>
        <dbReference type="ARBA" id="ARBA00022729"/>
    </source>
</evidence>
<sequence length="834" mass="94217">MKLCPPKEVILINIIQFFLLLVFHSSCHPLTRITPSQPLKDGDVLLSDGGTVALGFFSPSNNSRRRYVGIWYNRSSKPTVFWVANRQNPLYDTSAVLSIDTLGNIVLVHNDSHLNRTSTIWSSNVSTIPSFTHTFAKLQDTGNLVLISDEGRPKVLWQSFDYPGDTMVAFMKMGVDRKTGFNWSLTSWKSPDDPGLGDATYIIDPKGYAQIFVYKNGTPFWRIGSWTGERWSGVAQMTLYFIFNITHVDNASEVSYITRVMDPSLFLRMVLDNTGHVTRYVWQANENRWLQIWYGPTENCDHYGWCGSNSNCDPYNGGKFECICLPGFEPTNLAEWNMRNGSSGCVRKKNVSTCQSGEGFVKVTRVKVPNTSKASVDESESMSLKRCEGKCLKDCSCVAYTNVDDVKQSGCLTWHADMEDIRTFENVGQDLYVRVDAHELAKHERKHYGSLGKKGMGTLIVISIFLIAFMVITFVYWFVKNKNQARRMGKTDLFDGKNDSNLTLFDLKNLVEATNNFSDTNMLGKGGFGSVYKGLLKDGMEIAIKRLSKYSGQGIEEFRNEVTLIAKLQHRNLVRILGCCVDGDEKMLIYEYLPNKGLDSFIFDQEKKLQLDWRKRFDVICGVARGILYLHHDSRLRIIHRDLKASNILLDSAMNPKIADFGMARIFGEDQIEANTNRVVGTYGYMSPEYAMEGIFSIKSDTYSFGILLLEIVTSKKNSGHYDDISSTLVGHIWNLWRESRAMDIVDPSLRGETCPKHEVLKCIQIGLLCVQEYATDRPTMLEVVSMLDNESTLAPPKQPAFLFKRTNFDCSDPSNGEGVNSINEISTTVVEAR</sequence>
<dbReference type="PROSITE" id="PS50927">
    <property type="entry name" value="BULB_LECTIN"/>
    <property type="match status" value="1"/>
</dbReference>
<dbReference type="PROSITE" id="PS00107">
    <property type="entry name" value="PROTEIN_KINASE_ATP"/>
    <property type="match status" value="1"/>
</dbReference>
<dbReference type="Proteomes" id="UP001293593">
    <property type="component" value="Unassembled WGS sequence"/>
</dbReference>
<feature type="domain" description="Protein kinase" evidence="17">
    <location>
        <begin position="517"/>
        <end position="802"/>
    </location>
</feature>
<dbReference type="CDD" id="cd01098">
    <property type="entry name" value="PAN_AP_plant"/>
    <property type="match status" value="1"/>
</dbReference>
<comment type="subcellular location">
    <subcellularLocation>
        <location evidence="1">Cell membrane</location>
        <topology evidence="1">Single-pass type I membrane protein</topology>
    </subcellularLocation>
</comment>
<evidence type="ECO:0000256" key="9">
    <source>
        <dbReference type="ARBA" id="ARBA00023157"/>
    </source>
</evidence>
<evidence type="ECO:0000259" key="19">
    <source>
        <dbReference type="PROSITE" id="PS50948"/>
    </source>
</evidence>
<dbReference type="Pfam" id="PF01453">
    <property type="entry name" value="B_lectin"/>
    <property type="match status" value="1"/>
</dbReference>
<evidence type="ECO:0000256" key="6">
    <source>
        <dbReference type="ARBA" id="ARBA00022741"/>
    </source>
</evidence>
<comment type="catalytic activity">
    <reaction evidence="12 13">
        <text>L-seryl-[protein] + ATP = O-phospho-L-seryl-[protein] + ADP + H(+)</text>
        <dbReference type="Rhea" id="RHEA:17989"/>
        <dbReference type="Rhea" id="RHEA-COMP:9863"/>
        <dbReference type="Rhea" id="RHEA-COMP:11604"/>
        <dbReference type="ChEBI" id="CHEBI:15378"/>
        <dbReference type="ChEBI" id="CHEBI:29999"/>
        <dbReference type="ChEBI" id="CHEBI:30616"/>
        <dbReference type="ChEBI" id="CHEBI:83421"/>
        <dbReference type="ChEBI" id="CHEBI:456216"/>
        <dbReference type="EC" id="2.7.11.1"/>
    </reaction>
</comment>
<keyword evidence="15" id="KW-0812">Transmembrane</keyword>
<dbReference type="FunFam" id="3.30.200.20:FF:000195">
    <property type="entry name" value="G-type lectin S-receptor-like serine/threonine-protein kinase"/>
    <property type="match status" value="1"/>
</dbReference>
<dbReference type="FunFam" id="1.10.510.10:FF:000060">
    <property type="entry name" value="G-type lectin S-receptor-like serine/threonine-protein kinase"/>
    <property type="match status" value="1"/>
</dbReference>
<evidence type="ECO:0000256" key="8">
    <source>
        <dbReference type="ARBA" id="ARBA00022840"/>
    </source>
</evidence>
<dbReference type="PIRSF" id="PIRSF000641">
    <property type="entry name" value="SRK"/>
    <property type="match status" value="1"/>
</dbReference>
<dbReference type="SUPFAM" id="SSF51110">
    <property type="entry name" value="alpha-D-mannose-specific plant lectins"/>
    <property type="match status" value="1"/>
</dbReference>
<comment type="catalytic activity">
    <reaction evidence="11 13">
        <text>L-threonyl-[protein] + ATP = O-phospho-L-threonyl-[protein] + ADP + H(+)</text>
        <dbReference type="Rhea" id="RHEA:46608"/>
        <dbReference type="Rhea" id="RHEA-COMP:11060"/>
        <dbReference type="Rhea" id="RHEA-COMP:11605"/>
        <dbReference type="ChEBI" id="CHEBI:15378"/>
        <dbReference type="ChEBI" id="CHEBI:30013"/>
        <dbReference type="ChEBI" id="CHEBI:30616"/>
        <dbReference type="ChEBI" id="CHEBI:61977"/>
        <dbReference type="ChEBI" id="CHEBI:456216"/>
        <dbReference type="EC" id="2.7.11.1"/>
    </reaction>
</comment>
<keyword evidence="6 13" id="KW-0547">Nucleotide-binding</keyword>
<evidence type="ECO:0000256" key="13">
    <source>
        <dbReference type="PIRNR" id="PIRNR000641"/>
    </source>
</evidence>
<protein>
    <recommendedName>
        <fullName evidence="13">Receptor-like serine/threonine-protein kinase</fullName>
        <ecNumber evidence="13">2.7.11.1</ecNumber>
    </recommendedName>
</protein>
<keyword evidence="10" id="KW-0325">Glycoprotein</keyword>
<keyword evidence="15" id="KW-0472">Membrane</keyword>
<organism evidence="20 21">
    <name type="scientific">Acacia crassicarpa</name>
    <name type="common">northern wattle</name>
    <dbReference type="NCBI Taxonomy" id="499986"/>
    <lineage>
        <taxon>Eukaryota</taxon>
        <taxon>Viridiplantae</taxon>
        <taxon>Streptophyta</taxon>
        <taxon>Embryophyta</taxon>
        <taxon>Tracheophyta</taxon>
        <taxon>Spermatophyta</taxon>
        <taxon>Magnoliopsida</taxon>
        <taxon>eudicotyledons</taxon>
        <taxon>Gunneridae</taxon>
        <taxon>Pentapetalae</taxon>
        <taxon>rosids</taxon>
        <taxon>fabids</taxon>
        <taxon>Fabales</taxon>
        <taxon>Fabaceae</taxon>
        <taxon>Caesalpinioideae</taxon>
        <taxon>mimosoid clade</taxon>
        <taxon>Acacieae</taxon>
        <taxon>Acacia</taxon>
    </lineage>
</organism>
<comment type="similarity">
    <text evidence="13">Belongs to the protein kinase superfamily. Ser/Thr protein kinase family.</text>
</comment>
<gene>
    <name evidence="20" type="ORF">QN277_009395</name>
</gene>
<evidence type="ECO:0000256" key="3">
    <source>
        <dbReference type="ARBA" id="ARBA00022527"/>
    </source>
</evidence>
<dbReference type="EMBL" id="JAWXYG010000014">
    <property type="protein sequence ID" value="KAK4253953.1"/>
    <property type="molecule type" value="Genomic_DNA"/>
</dbReference>
<evidence type="ECO:0000259" key="17">
    <source>
        <dbReference type="PROSITE" id="PS50011"/>
    </source>
</evidence>
<feature type="transmembrane region" description="Helical" evidence="15">
    <location>
        <begin position="456"/>
        <end position="479"/>
    </location>
</feature>
<dbReference type="PROSITE" id="PS00108">
    <property type="entry name" value="PROTEIN_KINASE_ST"/>
    <property type="match status" value="1"/>
</dbReference>
<feature type="signal peptide" evidence="16">
    <location>
        <begin position="1"/>
        <end position="27"/>
    </location>
</feature>
<proteinExistence type="inferred from homology"/>
<dbReference type="SMART" id="SM00220">
    <property type="entry name" value="S_TKc"/>
    <property type="match status" value="1"/>
</dbReference>
<evidence type="ECO:0000256" key="10">
    <source>
        <dbReference type="ARBA" id="ARBA00023180"/>
    </source>
</evidence>
<dbReference type="InterPro" id="IPR024171">
    <property type="entry name" value="SRK-like_kinase"/>
</dbReference>
<keyword evidence="8 13" id="KW-0067">ATP-binding</keyword>
<comment type="caution">
    <text evidence="20">The sequence shown here is derived from an EMBL/GenBank/DDBJ whole genome shotgun (WGS) entry which is preliminary data.</text>
</comment>
<dbReference type="CDD" id="cd00028">
    <property type="entry name" value="B_lectin"/>
    <property type="match status" value="1"/>
</dbReference>
<dbReference type="Gene3D" id="3.30.200.20">
    <property type="entry name" value="Phosphorylase Kinase, domain 1"/>
    <property type="match status" value="1"/>
</dbReference>
<dbReference type="AlphaFoldDB" id="A0AAE1IP09"/>
<dbReference type="FunFam" id="2.90.10.10:FF:000005">
    <property type="entry name" value="G-type lectin S-receptor-like serine/threonine-protein kinase"/>
    <property type="match status" value="1"/>
</dbReference>
<dbReference type="GO" id="GO:0005886">
    <property type="term" value="C:plasma membrane"/>
    <property type="evidence" value="ECO:0007669"/>
    <property type="project" value="UniProtKB-SubCell"/>
</dbReference>
<dbReference type="EC" id="2.7.11.1" evidence="13"/>
<feature type="domain" description="Apple" evidence="19">
    <location>
        <begin position="354"/>
        <end position="436"/>
    </location>
</feature>
<dbReference type="Gene3D" id="1.10.510.10">
    <property type="entry name" value="Transferase(Phosphotransferase) domain 1"/>
    <property type="match status" value="1"/>
</dbReference>
<feature type="binding site" evidence="14">
    <location>
        <position position="545"/>
    </location>
    <ligand>
        <name>ATP</name>
        <dbReference type="ChEBI" id="CHEBI:30616"/>
    </ligand>
</feature>
<evidence type="ECO:0000256" key="7">
    <source>
        <dbReference type="ARBA" id="ARBA00022777"/>
    </source>
</evidence>
<accession>A0AAE1IP09</accession>
<evidence type="ECO:0000256" key="11">
    <source>
        <dbReference type="ARBA" id="ARBA00047899"/>
    </source>
</evidence>
<dbReference type="InterPro" id="IPR000719">
    <property type="entry name" value="Prot_kinase_dom"/>
</dbReference>
<evidence type="ECO:0000256" key="15">
    <source>
        <dbReference type="SAM" id="Phobius"/>
    </source>
</evidence>